<dbReference type="Proteomes" id="UP001410394">
    <property type="component" value="Unassembled WGS sequence"/>
</dbReference>
<feature type="domain" description="DUF6250" evidence="2">
    <location>
        <begin position="73"/>
        <end position="256"/>
    </location>
</feature>
<dbReference type="EMBL" id="JBDIVE010000004">
    <property type="protein sequence ID" value="MEN3068645.1"/>
    <property type="molecule type" value="Genomic_DNA"/>
</dbReference>
<dbReference type="Gene3D" id="2.60.120.200">
    <property type="match status" value="1"/>
</dbReference>
<proteinExistence type="predicted"/>
<keyword evidence="4" id="KW-1185">Reference proteome</keyword>
<accession>A0ABU9YY22</accession>
<sequence length="261" mass="28480">MQKRIPSRVRSLSAVVLSMAMAVCSQAGQAAESSPAQVLASDDFRHGLAQWKVEQQDAASVVKAEDGALDVLATAGVTIWYRQPLGGNYELRFRATPLLASFPNYKDRISDLNLFWNARAPGKADGNPLSLNADGSLNAYNPLQLYYVGFGANGNKTTRLRRYDGTPARPQLLGYADAPETTPADGLGALPEFARLKADTPVDIRVVSRAATADDPVTLRFFANDKLVFAYADPAPYADGWFAFRTTTSHFRISDFKVTRQ</sequence>
<organism evidence="3 4">
    <name type="scientific">Uliginosibacterium sediminicola</name>
    <dbReference type="NCBI Taxonomy" id="2024550"/>
    <lineage>
        <taxon>Bacteria</taxon>
        <taxon>Pseudomonadati</taxon>
        <taxon>Pseudomonadota</taxon>
        <taxon>Betaproteobacteria</taxon>
        <taxon>Rhodocyclales</taxon>
        <taxon>Zoogloeaceae</taxon>
        <taxon>Uliginosibacterium</taxon>
    </lineage>
</organism>
<keyword evidence="1" id="KW-0732">Signal</keyword>
<name>A0ABU9YY22_9RHOO</name>
<reference evidence="3 4" key="1">
    <citation type="journal article" date="2018" name="Int. J. Syst. Evol. Microbiol.">
        <title>Uliginosibacterium sediminicola sp. nov., isolated from freshwater sediment.</title>
        <authorList>
            <person name="Hwang W.M."/>
            <person name="Kim S.M."/>
            <person name="Kang K."/>
            <person name="Ahn T.Y."/>
        </authorList>
    </citation>
    <scope>NUCLEOTIDE SEQUENCE [LARGE SCALE GENOMIC DNA]</scope>
    <source>
        <strain evidence="3 4">M1-21</strain>
    </source>
</reference>
<dbReference type="Pfam" id="PF19763">
    <property type="entry name" value="DUF6250"/>
    <property type="match status" value="1"/>
</dbReference>
<evidence type="ECO:0000259" key="2">
    <source>
        <dbReference type="Pfam" id="PF19763"/>
    </source>
</evidence>
<feature type="signal peptide" evidence="1">
    <location>
        <begin position="1"/>
        <end position="27"/>
    </location>
</feature>
<evidence type="ECO:0000256" key="1">
    <source>
        <dbReference type="SAM" id="SignalP"/>
    </source>
</evidence>
<protein>
    <submittedName>
        <fullName evidence="3">DUF6250 domain-containing protein</fullName>
    </submittedName>
</protein>
<dbReference type="InterPro" id="IPR046217">
    <property type="entry name" value="DUF6250"/>
</dbReference>
<gene>
    <name evidence="3" type="ORF">ABDB84_09160</name>
</gene>
<comment type="caution">
    <text evidence="3">The sequence shown here is derived from an EMBL/GenBank/DDBJ whole genome shotgun (WGS) entry which is preliminary data.</text>
</comment>
<dbReference type="RefSeq" id="WP_345919417.1">
    <property type="nucleotide sequence ID" value="NZ_JBDIVE010000004.1"/>
</dbReference>
<evidence type="ECO:0000313" key="3">
    <source>
        <dbReference type="EMBL" id="MEN3068645.1"/>
    </source>
</evidence>
<evidence type="ECO:0000313" key="4">
    <source>
        <dbReference type="Proteomes" id="UP001410394"/>
    </source>
</evidence>
<feature type="chain" id="PRO_5046513536" evidence="1">
    <location>
        <begin position="28"/>
        <end position="261"/>
    </location>
</feature>